<dbReference type="Proteomes" id="UP000549394">
    <property type="component" value="Unassembled WGS sequence"/>
</dbReference>
<dbReference type="Pfam" id="PF16094">
    <property type="entry name" value="PAC1"/>
    <property type="match status" value="1"/>
</dbReference>
<dbReference type="GO" id="GO:0005783">
    <property type="term" value="C:endoplasmic reticulum"/>
    <property type="evidence" value="ECO:0007669"/>
    <property type="project" value="InterPro"/>
</dbReference>
<accession>A0A7I8WAG5</accession>
<name>A0A7I8WAG5_9ANNE</name>
<comment type="caution">
    <text evidence="4">The sequence shown here is derived from an EMBL/GenBank/DDBJ whole genome shotgun (WGS) entry which is preliminary data.</text>
</comment>
<evidence type="ECO:0000256" key="2">
    <source>
        <dbReference type="ARBA" id="ARBA00019180"/>
    </source>
</evidence>
<protein>
    <recommendedName>
        <fullName evidence="2">Proteasome assembly chaperone 1</fullName>
    </recommendedName>
</protein>
<dbReference type="EMBL" id="CAJFCJ010000025">
    <property type="protein sequence ID" value="CAD5125133.1"/>
    <property type="molecule type" value="Genomic_DNA"/>
</dbReference>
<reference evidence="4 5" key="1">
    <citation type="submission" date="2020-08" db="EMBL/GenBank/DDBJ databases">
        <authorList>
            <person name="Hejnol A."/>
        </authorList>
    </citation>
    <scope>NUCLEOTIDE SEQUENCE [LARGE SCALE GENOMIC DNA]</scope>
</reference>
<dbReference type="PANTHER" id="PTHR15069">
    <property type="entry name" value="PROTEASOME ASSEMBLY CHAPERONE 1"/>
    <property type="match status" value="1"/>
</dbReference>
<dbReference type="OrthoDB" id="17536at2759"/>
<dbReference type="AlphaFoldDB" id="A0A7I8WAG5"/>
<dbReference type="InterPro" id="IPR016565">
    <property type="entry name" value="Proteasome_assmbl_chp_1"/>
</dbReference>
<sequence>MATFFGEILPVESRAFDYDYDDDEDSDEEEVPASNFEAVIRWSPAVRQEIEDNTQNCLQCSILIAAIGPAATAFVRTYVLEPKSPKVGVICTGLKSNDINSLSQNAVTDKTCYIYRLASRPEVILALCNTDVSPEQSYSWTHNLMDKMNVTNVYAAVLCTNPVTDYKSQLPPGDVPTPFLRALKTTKFRGTPACPYLEQPNMVTGLSAQIMSYCEVFKVAAVMYVCYTDSKKVDRQTISMFKDILSSTPFKDVALDKPNEETLKYDELHTEYETLYM</sequence>
<organism evidence="4 5">
    <name type="scientific">Dimorphilus gyrociliatus</name>
    <dbReference type="NCBI Taxonomy" id="2664684"/>
    <lineage>
        <taxon>Eukaryota</taxon>
        <taxon>Metazoa</taxon>
        <taxon>Spiralia</taxon>
        <taxon>Lophotrochozoa</taxon>
        <taxon>Annelida</taxon>
        <taxon>Polychaeta</taxon>
        <taxon>Polychaeta incertae sedis</taxon>
        <taxon>Dinophilidae</taxon>
        <taxon>Dimorphilus</taxon>
    </lineage>
</organism>
<gene>
    <name evidence="4" type="ORF">DGYR_LOCUS12565</name>
</gene>
<comment type="similarity">
    <text evidence="1">Belongs to the PSMG1 family.</text>
</comment>
<keyword evidence="5" id="KW-1185">Reference proteome</keyword>
<evidence type="ECO:0000256" key="1">
    <source>
        <dbReference type="ARBA" id="ARBA00005261"/>
    </source>
</evidence>
<evidence type="ECO:0000313" key="5">
    <source>
        <dbReference type="Proteomes" id="UP000549394"/>
    </source>
</evidence>
<evidence type="ECO:0000256" key="3">
    <source>
        <dbReference type="ARBA" id="ARBA00023186"/>
    </source>
</evidence>
<keyword evidence="3" id="KW-0143">Chaperone</keyword>
<proteinExistence type="inferred from homology"/>
<evidence type="ECO:0000313" key="4">
    <source>
        <dbReference type="EMBL" id="CAD5125133.1"/>
    </source>
</evidence>
<dbReference type="GO" id="GO:0070628">
    <property type="term" value="F:proteasome binding"/>
    <property type="evidence" value="ECO:0007669"/>
    <property type="project" value="TreeGrafter"/>
</dbReference>
<dbReference type="PANTHER" id="PTHR15069:SF1">
    <property type="entry name" value="PROTEASOME ASSEMBLY CHAPERONE 1"/>
    <property type="match status" value="1"/>
</dbReference>
<dbReference type="GO" id="GO:0080129">
    <property type="term" value="P:proteasome core complex assembly"/>
    <property type="evidence" value="ECO:0007669"/>
    <property type="project" value="TreeGrafter"/>
</dbReference>